<protein>
    <recommendedName>
        <fullName evidence="3">DUF2383 domain-containing protein</fullName>
    </recommendedName>
</protein>
<dbReference type="EMBL" id="JAAZWO010000010">
    <property type="protein sequence ID" value="MBC2398077.1"/>
    <property type="molecule type" value="Genomic_DNA"/>
</dbReference>
<evidence type="ECO:0000313" key="1">
    <source>
        <dbReference type="EMBL" id="MBC2398077.1"/>
    </source>
</evidence>
<evidence type="ECO:0000313" key="2">
    <source>
        <dbReference type="Proteomes" id="UP000563151"/>
    </source>
</evidence>
<accession>A0A923EA72</accession>
<evidence type="ECO:0008006" key="3">
    <source>
        <dbReference type="Google" id="ProtNLM"/>
    </source>
</evidence>
<proteinExistence type="predicted"/>
<dbReference type="Proteomes" id="UP000563151">
    <property type="component" value="Unassembled WGS sequence"/>
</dbReference>
<sequence>MSYTAIDLLDKVIYISESKKAICSVFMNEKSKNNNIRVMMNIFIKNLNKSIQYYKNLKEEIKNLPLEEIDFVIYDKISFLIDTFNRKEIVTESMSAKDILECCLNFQKDTLALYIDIQGRLIKNENDVKAKTYKIIEDMIREKEKYVKDLEEFSNKYLKK</sequence>
<gene>
    <name evidence="1" type="ORF">HGG79_09860</name>
</gene>
<dbReference type="RefSeq" id="WP_035144148.1">
    <property type="nucleotide sequence ID" value="NZ_JAAZWO010000010.1"/>
</dbReference>
<name>A0A923EA72_CLOTT</name>
<dbReference type="AlphaFoldDB" id="A0A923EA72"/>
<keyword evidence="2" id="KW-1185">Reference proteome</keyword>
<comment type="caution">
    <text evidence="1">The sequence shown here is derived from an EMBL/GenBank/DDBJ whole genome shotgun (WGS) entry which is preliminary data.</text>
</comment>
<organism evidence="1 2">
    <name type="scientific">Clostridium tetanomorphum</name>
    <dbReference type="NCBI Taxonomy" id="1553"/>
    <lineage>
        <taxon>Bacteria</taxon>
        <taxon>Bacillati</taxon>
        <taxon>Bacillota</taxon>
        <taxon>Clostridia</taxon>
        <taxon>Eubacteriales</taxon>
        <taxon>Clostridiaceae</taxon>
        <taxon>Clostridium</taxon>
    </lineage>
</organism>
<reference evidence="1 2" key="1">
    <citation type="submission" date="2020-04" db="EMBL/GenBank/DDBJ databases">
        <title>Genomic insights into acetone-butanol-ethanol (ABE) fermentation by sequencing solventogenic clostridia strains.</title>
        <authorList>
            <person name="Brown S."/>
        </authorList>
    </citation>
    <scope>NUCLEOTIDE SEQUENCE [LARGE SCALE GENOMIC DNA]</scope>
    <source>
        <strain evidence="1 2">DJ011</strain>
    </source>
</reference>